<reference evidence="3" key="4">
    <citation type="submission" date="2019-03" db="UniProtKB">
        <authorList>
            <consortium name="EnsemblPlants"/>
        </authorList>
    </citation>
    <scope>IDENTIFICATION</scope>
</reference>
<reference evidence="4" key="2">
    <citation type="journal article" date="2017" name="Nat. Plants">
        <title>The Aegilops tauschii genome reveals multiple impacts of transposons.</title>
        <authorList>
            <person name="Zhao G."/>
            <person name="Zou C."/>
            <person name="Li K."/>
            <person name="Wang K."/>
            <person name="Li T."/>
            <person name="Gao L."/>
            <person name="Zhang X."/>
            <person name="Wang H."/>
            <person name="Yang Z."/>
            <person name="Liu X."/>
            <person name="Jiang W."/>
            <person name="Mao L."/>
            <person name="Kong X."/>
            <person name="Jiao Y."/>
            <person name="Jia J."/>
        </authorList>
    </citation>
    <scope>NUCLEOTIDE SEQUENCE [LARGE SCALE GENOMIC DNA]</scope>
    <source>
        <strain evidence="4">cv. AL8/78</strain>
    </source>
</reference>
<dbReference type="EnsemblPlants" id="AET4Gv20025100.10">
    <property type="protein sequence ID" value="AET4Gv20025100.10"/>
    <property type="gene ID" value="AET4Gv20025100"/>
</dbReference>
<dbReference type="InterPro" id="IPR014891">
    <property type="entry name" value="DWNN_domain"/>
</dbReference>
<dbReference type="GO" id="GO:0008270">
    <property type="term" value="F:zinc ion binding"/>
    <property type="evidence" value="ECO:0007669"/>
    <property type="project" value="InterPro"/>
</dbReference>
<evidence type="ECO:0000313" key="4">
    <source>
        <dbReference type="Proteomes" id="UP000015105"/>
    </source>
</evidence>
<dbReference type="Gene3D" id="3.10.20.90">
    <property type="entry name" value="Phosphatidylinositol 3-kinase Catalytic Subunit, Chain A, domain 1"/>
    <property type="match status" value="1"/>
</dbReference>
<evidence type="ECO:0000259" key="2">
    <source>
        <dbReference type="PROSITE" id="PS51282"/>
    </source>
</evidence>
<reference evidence="3" key="5">
    <citation type="journal article" date="2021" name="G3 (Bethesda)">
        <title>Aegilops tauschii genome assembly Aet v5.0 features greater sequence contiguity and improved annotation.</title>
        <authorList>
            <person name="Wang L."/>
            <person name="Zhu T."/>
            <person name="Rodriguez J.C."/>
            <person name="Deal K.R."/>
            <person name="Dubcovsky J."/>
            <person name="McGuire P.E."/>
            <person name="Lux T."/>
            <person name="Spannagl M."/>
            <person name="Mayer K.F.X."/>
            <person name="Baldrich P."/>
            <person name="Meyers B.C."/>
            <person name="Huo N."/>
            <person name="Gu Y.Q."/>
            <person name="Zhou H."/>
            <person name="Devos K.M."/>
            <person name="Bennetzen J.L."/>
            <person name="Unver T."/>
            <person name="Budak H."/>
            <person name="Gulick P.J."/>
            <person name="Galiba G."/>
            <person name="Kalapos B."/>
            <person name="Nelson D.R."/>
            <person name="Li P."/>
            <person name="You F.M."/>
            <person name="Luo M.C."/>
            <person name="Dvorak J."/>
        </authorList>
    </citation>
    <scope>NUCLEOTIDE SEQUENCE [LARGE SCALE GENOMIC DNA]</scope>
    <source>
        <strain evidence="3">cv. AL8/78</strain>
    </source>
</reference>
<sequence>MGVLYYKYKSAKETYPVTLPYSFISVPDLKQLILSSNRHGTGRSRGRGPREDIALSNAQTGEGS</sequence>
<evidence type="ECO:0000313" key="3">
    <source>
        <dbReference type="EnsemblPlants" id="AET4Gv20025100.10"/>
    </source>
</evidence>
<protein>
    <recommendedName>
        <fullName evidence="2">DWNN domain-containing protein</fullName>
    </recommendedName>
</protein>
<feature type="region of interest" description="Disordered" evidence="1">
    <location>
        <begin position="37"/>
        <end position="64"/>
    </location>
</feature>
<dbReference type="AlphaFoldDB" id="A0A453H125"/>
<accession>A0A453H125</accession>
<evidence type="ECO:0000256" key="1">
    <source>
        <dbReference type="SAM" id="MobiDB-lite"/>
    </source>
</evidence>
<dbReference type="SMART" id="SM01180">
    <property type="entry name" value="DWNN"/>
    <property type="match status" value="1"/>
</dbReference>
<dbReference type="Proteomes" id="UP000015105">
    <property type="component" value="Chromosome 4D"/>
</dbReference>
<dbReference type="Gramene" id="AET4Gv20025100.10">
    <property type="protein sequence ID" value="AET4Gv20025100.10"/>
    <property type="gene ID" value="AET4Gv20025100"/>
</dbReference>
<keyword evidence="4" id="KW-1185">Reference proteome</keyword>
<reference evidence="4" key="1">
    <citation type="journal article" date="2014" name="Science">
        <title>Ancient hybridizations among the ancestral genomes of bread wheat.</title>
        <authorList>
            <consortium name="International Wheat Genome Sequencing Consortium,"/>
            <person name="Marcussen T."/>
            <person name="Sandve S.R."/>
            <person name="Heier L."/>
            <person name="Spannagl M."/>
            <person name="Pfeifer M."/>
            <person name="Jakobsen K.S."/>
            <person name="Wulff B.B."/>
            <person name="Steuernagel B."/>
            <person name="Mayer K.F."/>
            <person name="Olsen O.A."/>
        </authorList>
    </citation>
    <scope>NUCLEOTIDE SEQUENCE [LARGE SCALE GENOMIC DNA]</scope>
    <source>
        <strain evidence="4">cv. AL8/78</strain>
    </source>
</reference>
<name>A0A453H125_AEGTS</name>
<dbReference type="Pfam" id="PF08783">
    <property type="entry name" value="DWNN"/>
    <property type="match status" value="1"/>
</dbReference>
<dbReference type="PROSITE" id="PS51282">
    <property type="entry name" value="DWNN"/>
    <property type="match status" value="1"/>
</dbReference>
<organism evidence="3 4">
    <name type="scientific">Aegilops tauschii subsp. strangulata</name>
    <name type="common">Goatgrass</name>
    <dbReference type="NCBI Taxonomy" id="200361"/>
    <lineage>
        <taxon>Eukaryota</taxon>
        <taxon>Viridiplantae</taxon>
        <taxon>Streptophyta</taxon>
        <taxon>Embryophyta</taxon>
        <taxon>Tracheophyta</taxon>
        <taxon>Spermatophyta</taxon>
        <taxon>Magnoliopsida</taxon>
        <taxon>Liliopsida</taxon>
        <taxon>Poales</taxon>
        <taxon>Poaceae</taxon>
        <taxon>BOP clade</taxon>
        <taxon>Pooideae</taxon>
        <taxon>Triticodae</taxon>
        <taxon>Triticeae</taxon>
        <taxon>Triticinae</taxon>
        <taxon>Aegilops</taxon>
    </lineage>
</organism>
<proteinExistence type="predicted"/>
<feature type="domain" description="DWNN" evidence="2">
    <location>
        <begin position="4"/>
        <end position="64"/>
    </location>
</feature>
<reference evidence="3" key="3">
    <citation type="journal article" date="2017" name="Nature">
        <title>Genome sequence of the progenitor of the wheat D genome Aegilops tauschii.</title>
        <authorList>
            <person name="Luo M.C."/>
            <person name="Gu Y.Q."/>
            <person name="Puiu D."/>
            <person name="Wang H."/>
            <person name="Twardziok S.O."/>
            <person name="Deal K.R."/>
            <person name="Huo N."/>
            <person name="Zhu T."/>
            <person name="Wang L."/>
            <person name="Wang Y."/>
            <person name="McGuire P.E."/>
            <person name="Liu S."/>
            <person name="Long H."/>
            <person name="Ramasamy R.K."/>
            <person name="Rodriguez J.C."/>
            <person name="Van S.L."/>
            <person name="Yuan L."/>
            <person name="Wang Z."/>
            <person name="Xia Z."/>
            <person name="Xiao L."/>
            <person name="Anderson O.D."/>
            <person name="Ouyang S."/>
            <person name="Liang Y."/>
            <person name="Zimin A.V."/>
            <person name="Pertea G."/>
            <person name="Qi P."/>
            <person name="Bennetzen J.L."/>
            <person name="Dai X."/>
            <person name="Dawson M.W."/>
            <person name="Muller H.G."/>
            <person name="Kugler K."/>
            <person name="Rivarola-Duarte L."/>
            <person name="Spannagl M."/>
            <person name="Mayer K.F.X."/>
            <person name="Lu F.H."/>
            <person name="Bevan M.W."/>
            <person name="Leroy P."/>
            <person name="Li P."/>
            <person name="You F.M."/>
            <person name="Sun Q."/>
            <person name="Liu Z."/>
            <person name="Lyons E."/>
            <person name="Wicker T."/>
            <person name="Salzberg S.L."/>
            <person name="Devos K.M."/>
            <person name="Dvorak J."/>
        </authorList>
    </citation>
    <scope>NUCLEOTIDE SEQUENCE [LARGE SCALE GENOMIC DNA]</scope>
    <source>
        <strain evidence="3">cv. AL8/78</strain>
    </source>
</reference>